<sequence>MLNSKYINHIHESISLNKGKIFAKVLLKNLAKLPIYDIDFKNEVEKGIHNNIVTIVKVICEQHNSENNIKILLFEQVVDALVFELYFPEHMKERIIQLKLNFIKSRFHGKW</sequence>
<gene>
    <name evidence="1" type="ORF">PN36_10630</name>
</gene>
<comment type="caution">
    <text evidence="1">The sequence shown here is derived from an EMBL/GenBank/DDBJ whole genome shotgun (WGS) entry which is preliminary data.</text>
</comment>
<dbReference type="AlphaFoldDB" id="A0A4E0QUP2"/>
<accession>A0A4E0QUP2</accession>
<organism evidence="1 2">
    <name type="scientific">Candidatus Thiomargarita nelsonii</name>
    <dbReference type="NCBI Taxonomy" id="1003181"/>
    <lineage>
        <taxon>Bacteria</taxon>
        <taxon>Pseudomonadati</taxon>
        <taxon>Pseudomonadota</taxon>
        <taxon>Gammaproteobacteria</taxon>
        <taxon>Thiotrichales</taxon>
        <taxon>Thiotrichaceae</taxon>
        <taxon>Thiomargarita</taxon>
    </lineage>
</organism>
<name>A0A4E0QUP2_9GAMM</name>
<evidence type="ECO:0000313" key="1">
    <source>
        <dbReference type="EMBL" id="TGO03230.1"/>
    </source>
</evidence>
<evidence type="ECO:0000313" key="2">
    <source>
        <dbReference type="Proteomes" id="UP000030428"/>
    </source>
</evidence>
<protein>
    <submittedName>
        <fullName evidence="1">Uncharacterized protein</fullName>
    </submittedName>
</protein>
<keyword evidence="2" id="KW-1185">Reference proteome</keyword>
<dbReference type="EMBL" id="JSZA02000032">
    <property type="protein sequence ID" value="TGO03230.1"/>
    <property type="molecule type" value="Genomic_DNA"/>
</dbReference>
<proteinExistence type="predicted"/>
<dbReference type="Proteomes" id="UP000030428">
    <property type="component" value="Unassembled WGS sequence"/>
</dbReference>
<reference evidence="1 2" key="1">
    <citation type="journal article" date="2016" name="Front. Microbiol.">
        <title>Single-Cell (Meta-)Genomics of a Dimorphic Candidatus Thiomargarita nelsonii Reveals Genomic Plasticity.</title>
        <authorList>
            <person name="Flood B.E."/>
            <person name="Fliss P."/>
            <person name="Jones D.S."/>
            <person name="Dick G.J."/>
            <person name="Jain S."/>
            <person name="Kaster A.K."/>
            <person name="Winkel M."/>
            <person name="Mussmann M."/>
            <person name="Bailey J."/>
        </authorList>
    </citation>
    <scope>NUCLEOTIDE SEQUENCE [LARGE SCALE GENOMIC DNA]</scope>
    <source>
        <strain evidence="1">Hydrate Ridge</strain>
    </source>
</reference>